<dbReference type="Proteomes" id="UP000236291">
    <property type="component" value="Unassembled WGS sequence"/>
</dbReference>
<name>A0A2K3NC57_TRIPR</name>
<dbReference type="Gene3D" id="3.40.50.150">
    <property type="entry name" value="Vaccinia Virus protein VP39"/>
    <property type="match status" value="1"/>
</dbReference>
<gene>
    <name evidence="6" type="ORF">L195_g023889</name>
</gene>
<evidence type="ECO:0000313" key="6">
    <source>
        <dbReference type="EMBL" id="PNY00605.1"/>
    </source>
</evidence>
<feature type="active site" evidence="4">
    <location>
        <position position="80"/>
    </location>
</feature>
<feature type="compositionally biased region" description="Polar residues" evidence="5">
    <location>
        <begin position="195"/>
        <end position="209"/>
    </location>
</feature>
<dbReference type="EMBL" id="ASHM01019118">
    <property type="protein sequence ID" value="PNY00605.1"/>
    <property type="molecule type" value="Genomic_DNA"/>
</dbReference>
<dbReference type="PANTHER" id="PTHR46098:SF1">
    <property type="entry name" value="TRNA (CYTOSINE(38)-C(5))-METHYLTRANSFERASE"/>
    <property type="match status" value="1"/>
</dbReference>
<keyword evidence="1 4" id="KW-0489">Methyltransferase</keyword>
<dbReference type="InterPro" id="IPR001525">
    <property type="entry name" value="C5_MeTfrase"/>
</dbReference>
<sequence length="250" mass="28387">MTKEMKRVLEFYSGIGGMRYSLMKAQVNAEVIEAFEINNIANDVYQHNFHHRPYQGNIQCLTAADLDKYGADAWLLSPPCQPYTRQGLQKDTGDARAFSFLQILELIPFLLRPPSMLFVENVVGFEAKRKPSSFVNEFLNCQLIQSPRPLFEHFNTVAKEDDLSLEDRQTVLQSCQSIEKFLVLKNLSSDTDVESEASTTGLSSDTSRSSGKDNDHEYDSIDKYYVHPSLLERWGSAMGILALFIGFKHI</sequence>
<evidence type="ECO:0000256" key="2">
    <source>
        <dbReference type="ARBA" id="ARBA00022679"/>
    </source>
</evidence>
<reference evidence="6 7" key="1">
    <citation type="journal article" date="2014" name="Am. J. Bot.">
        <title>Genome assembly and annotation for red clover (Trifolium pratense; Fabaceae).</title>
        <authorList>
            <person name="Istvanek J."/>
            <person name="Jaros M."/>
            <person name="Krenek A."/>
            <person name="Repkova J."/>
        </authorList>
    </citation>
    <scope>NUCLEOTIDE SEQUENCE [LARGE SCALE GENOMIC DNA]</scope>
    <source>
        <strain evidence="7">cv. Tatra</strain>
        <tissue evidence="6">Young leaves</tissue>
    </source>
</reference>
<reference evidence="6 7" key="2">
    <citation type="journal article" date="2017" name="Front. Plant Sci.">
        <title>Gene Classification and Mining of Molecular Markers Useful in Red Clover (Trifolium pratense) Breeding.</title>
        <authorList>
            <person name="Istvanek J."/>
            <person name="Dluhosova J."/>
            <person name="Dluhos P."/>
            <person name="Patkova L."/>
            <person name="Nedelnik J."/>
            <person name="Repkova J."/>
        </authorList>
    </citation>
    <scope>NUCLEOTIDE SEQUENCE [LARGE SCALE GENOMIC DNA]</scope>
    <source>
        <strain evidence="7">cv. Tatra</strain>
        <tissue evidence="6">Young leaves</tissue>
    </source>
</reference>
<dbReference type="GO" id="GO:0005634">
    <property type="term" value="C:nucleus"/>
    <property type="evidence" value="ECO:0007669"/>
    <property type="project" value="TreeGrafter"/>
</dbReference>
<dbReference type="InterPro" id="IPR029063">
    <property type="entry name" value="SAM-dependent_MTases_sf"/>
</dbReference>
<organism evidence="6 7">
    <name type="scientific">Trifolium pratense</name>
    <name type="common">Red clover</name>
    <dbReference type="NCBI Taxonomy" id="57577"/>
    <lineage>
        <taxon>Eukaryota</taxon>
        <taxon>Viridiplantae</taxon>
        <taxon>Streptophyta</taxon>
        <taxon>Embryophyta</taxon>
        <taxon>Tracheophyta</taxon>
        <taxon>Spermatophyta</taxon>
        <taxon>Magnoliopsida</taxon>
        <taxon>eudicotyledons</taxon>
        <taxon>Gunneridae</taxon>
        <taxon>Pentapetalae</taxon>
        <taxon>rosids</taxon>
        <taxon>fabids</taxon>
        <taxon>Fabales</taxon>
        <taxon>Fabaceae</taxon>
        <taxon>Papilionoideae</taxon>
        <taxon>50 kb inversion clade</taxon>
        <taxon>NPAAA clade</taxon>
        <taxon>Hologalegina</taxon>
        <taxon>IRL clade</taxon>
        <taxon>Trifolieae</taxon>
        <taxon>Trifolium</taxon>
    </lineage>
</organism>
<dbReference type="STRING" id="57577.A0A2K3NC57"/>
<dbReference type="InterPro" id="IPR050750">
    <property type="entry name" value="C5-MTase"/>
</dbReference>
<keyword evidence="2 4" id="KW-0808">Transferase</keyword>
<keyword evidence="3 4" id="KW-0949">S-adenosyl-L-methionine</keyword>
<protein>
    <submittedName>
        <fullName evidence="6">tRNA (Cytosine(38)-C(5))-methyltransferase-like protein</fullName>
    </submittedName>
</protein>
<dbReference type="SUPFAM" id="SSF53335">
    <property type="entry name" value="S-adenosyl-L-methionine-dependent methyltransferases"/>
    <property type="match status" value="1"/>
</dbReference>
<feature type="region of interest" description="Disordered" evidence="5">
    <location>
        <begin position="195"/>
        <end position="214"/>
    </location>
</feature>
<evidence type="ECO:0000256" key="5">
    <source>
        <dbReference type="SAM" id="MobiDB-lite"/>
    </source>
</evidence>
<dbReference type="GO" id="GO:0008168">
    <property type="term" value="F:methyltransferase activity"/>
    <property type="evidence" value="ECO:0007669"/>
    <property type="project" value="UniProtKB-KW"/>
</dbReference>
<comment type="caution">
    <text evidence="6">The sequence shown here is derived from an EMBL/GenBank/DDBJ whole genome shotgun (WGS) entry which is preliminary data.</text>
</comment>
<proteinExistence type="inferred from homology"/>
<evidence type="ECO:0000313" key="7">
    <source>
        <dbReference type="Proteomes" id="UP000236291"/>
    </source>
</evidence>
<dbReference type="GO" id="GO:0032259">
    <property type="term" value="P:methylation"/>
    <property type="evidence" value="ECO:0007669"/>
    <property type="project" value="UniProtKB-KW"/>
</dbReference>
<dbReference type="Pfam" id="PF00145">
    <property type="entry name" value="DNA_methylase"/>
    <property type="match status" value="1"/>
</dbReference>
<evidence type="ECO:0000256" key="3">
    <source>
        <dbReference type="ARBA" id="ARBA00022691"/>
    </source>
</evidence>
<evidence type="ECO:0000256" key="4">
    <source>
        <dbReference type="PROSITE-ProRule" id="PRU01016"/>
    </source>
</evidence>
<dbReference type="PROSITE" id="PS51679">
    <property type="entry name" value="SAM_MT_C5"/>
    <property type="match status" value="1"/>
</dbReference>
<dbReference type="AlphaFoldDB" id="A0A2K3NC57"/>
<dbReference type="PANTHER" id="PTHR46098">
    <property type="entry name" value="TRNA (CYTOSINE(38)-C(5))-METHYLTRANSFERASE"/>
    <property type="match status" value="1"/>
</dbReference>
<evidence type="ECO:0000256" key="1">
    <source>
        <dbReference type="ARBA" id="ARBA00022603"/>
    </source>
</evidence>
<comment type="similarity">
    <text evidence="4">Belongs to the class I-like SAM-binding methyltransferase superfamily. C5-methyltransferase family.</text>
</comment>
<dbReference type="ExpressionAtlas" id="A0A2K3NC57">
    <property type="expression patterns" value="baseline"/>
</dbReference>
<accession>A0A2K3NC57</accession>